<accession>A0A1Z4EES1</accession>
<keyword evidence="2" id="KW-1185">Reference proteome</keyword>
<sequence length="594" mass="64070">MGRRSPDACLNDAARCRRIALLAVFAIAALDWVGWGTGLDRLTRMHPIWPQMMPWTALWLVALGAAIGAQSGDPSRLRVWAGRGLALVVVVLALIMLAEYGTGRSADLDQVWFGDAVRASGWTWPGRPSLQTTSSSLLLASAVGLIRVDGRVRVVWPVFIPTGAAIPFVTVGAYLFDVLSLVGTSSTTGQALMTALALLLLAAATLLARPDRFPVAWLLARPDKSSLLRLMAILAGFPVVVALSRPALLVLGIGEHTVWTFSILLGTAIVGTVTFFFTQGEQKLLIEKELVSKQRADAEMRYRILSENAVDIVVHLRDGELAWVSPSVEAALGWLPHAWSAAELDRYIHPLDFEAVSAALSRVAAGESVVQRFRLQSADGDYHWVEGHGKPYVDATGDTDGLIAALRIVDDQVEAEQRLERLARFDTLTGLVNRAEALARFRSALGRPRPSGTYVGVLFCDVDHLKQINDMWGHAAGDRVLATVAARIRGSVREDDTVGRTGGDEILVVLSDVRSIDEVAEIAEKIRSRAARPVHVSGESISVTLSIGATVAMPGELSSAIMARADAAMYQAKLGDRNRVTRISAEPSPHRASS</sequence>
<proteinExistence type="predicted"/>
<dbReference type="InterPro" id="IPR052163">
    <property type="entry name" value="DGC-Regulatory_Protein"/>
</dbReference>
<dbReference type="Gene3D" id="3.30.450.20">
    <property type="entry name" value="PAS domain"/>
    <property type="match status" value="1"/>
</dbReference>
<dbReference type="PANTHER" id="PTHR46663:SF4">
    <property type="entry name" value="DIGUANYLATE CYCLASE DGCT-RELATED"/>
    <property type="match status" value="1"/>
</dbReference>
<evidence type="ECO:0000313" key="1">
    <source>
        <dbReference type="EMBL" id="BAX91475.1"/>
    </source>
</evidence>
<dbReference type="InterPro" id="IPR000160">
    <property type="entry name" value="GGDEF_dom"/>
</dbReference>
<dbReference type="EMBL" id="AP018164">
    <property type="protein sequence ID" value="BAX91475.1"/>
    <property type="molecule type" value="Genomic_DNA"/>
</dbReference>
<dbReference type="InterPro" id="IPR029787">
    <property type="entry name" value="Nucleotide_cyclase"/>
</dbReference>
<dbReference type="OrthoDB" id="23692at2"/>
<dbReference type="InterPro" id="IPR000700">
    <property type="entry name" value="PAS-assoc_C"/>
</dbReference>
<evidence type="ECO:0000313" key="2">
    <source>
        <dbReference type="Proteomes" id="UP000217736"/>
    </source>
</evidence>
<dbReference type="NCBIfam" id="TIGR00254">
    <property type="entry name" value="GGDEF"/>
    <property type="match status" value="1"/>
</dbReference>
<dbReference type="SUPFAM" id="SSF55785">
    <property type="entry name" value="PYP-like sensor domain (PAS domain)"/>
    <property type="match status" value="1"/>
</dbReference>
<dbReference type="CDD" id="cd00130">
    <property type="entry name" value="PAS"/>
    <property type="match status" value="1"/>
</dbReference>
<dbReference type="InterPro" id="IPR035965">
    <property type="entry name" value="PAS-like_dom_sf"/>
</dbReference>
<dbReference type="FunFam" id="3.30.70.270:FF:000001">
    <property type="entry name" value="Diguanylate cyclase domain protein"/>
    <property type="match status" value="1"/>
</dbReference>
<gene>
    <name evidence="1" type="ORF">MSG_01317</name>
</gene>
<dbReference type="CDD" id="cd01949">
    <property type="entry name" value="GGDEF"/>
    <property type="match status" value="1"/>
</dbReference>
<name>A0A1Z4EES1_9MYCO</name>
<protein>
    <submittedName>
        <fullName evidence="1">Two-component system response regulator</fullName>
    </submittedName>
</protein>
<dbReference type="Pfam" id="PF08447">
    <property type="entry name" value="PAS_3"/>
    <property type="match status" value="1"/>
</dbReference>
<dbReference type="PROSITE" id="PS50887">
    <property type="entry name" value="GGDEF"/>
    <property type="match status" value="1"/>
</dbReference>
<dbReference type="Gene3D" id="3.30.70.270">
    <property type="match status" value="1"/>
</dbReference>
<dbReference type="RefSeq" id="WP_096438080.1">
    <property type="nucleotide sequence ID" value="NZ_AP018164.1"/>
</dbReference>
<dbReference type="AlphaFoldDB" id="A0A1Z4EES1"/>
<dbReference type="InterPro" id="IPR043128">
    <property type="entry name" value="Rev_trsase/Diguanyl_cyclase"/>
</dbReference>
<dbReference type="PANTHER" id="PTHR46663">
    <property type="entry name" value="DIGUANYLATE CYCLASE DGCT-RELATED"/>
    <property type="match status" value="1"/>
</dbReference>
<dbReference type="InterPro" id="IPR013655">
    <property type="entry name" value="PAS_fold_3"/>
</dbReference>
<dbReference type="KEGG" id="mshg:MSG_01317"/>
<dbReference type="Proteomes" id="UP000217736">
    <property type="component" value="Chromosome"/>
</dbReference>
<reference evidence="2" key="1">
    <citation type="submission" date="2017-06" db="EMBL/GenBank/DDBJ databases">
        <title>Complete Genome Sequence of Mycobacterium shigaense.</title>
        <authorList>
            <person name="Fukano H."/>
            <person name="Yoshida M."/>
            <person name="Kazumi Y."/>
            <person name="Ogura Y."/>
            <person name="Mitarai S."/>
            <person name="Hayashi T."/>
            <person name="Hoshino Y."/>
        </authorList>
    </citation>
    <scope>NUCLEOTIDE SEQUENCE [LARGE SCALE GENOMIC DNA]</scope>
    <source>
        <strain evidence="2">UN-152</strain>
    </source>
</reference>
<dbReference type="NCBIfam" id="TIGR00229">
    <property type="entry name" value="sensory_box"/>
    <property type="match status" value="1"/>
</dbReference>
<dbReference type="SUPFAM" id="SSF55073">
    <property type="entry name" value="Nucleotide cyclase"/>
    <property type="match status" value="1"/>
</dbReference>
<dbReference type="InterPro" id="IPR000014">
    <property type="entry name" value="PAS"/>
</dbReference>
<dbReference type="SMART" id="SM00267">
    <property type="entry name" value="GGDEF"/>
    <property type="match status" value="1"/>
</dbReference>
<dbReference type="Pfam" id="PF00990">
    <property type="entry name" value="GGDEF"/>
    <property type="match status" value="1"/>
</dbReference>
<dbReference type="PROSITE" id="PS50113">
    <property type="entry name" value="PAC"/>
    <property type="match status" value="1"/>
</dbReference>
<organism evidence="1 2">
    <name type="scientific">Mycobacterium shigaense</name>
    <dbReference type="NCBI Taxonomy" id="722731"/>
    <lineage>
        <taxon>Bacteria</taxon>
        <taxon>Bacillati</taxon>
        <taxon>Actinomycetota</taxon>
        <taxon>Actinomycetes</taxon>
        <taxon>Mycobacteriales</taxon>
        <taxon>Mycobacteriaceae</taxon>
        <taxon>Mycobacterium</taxon>
        <taxon>Mycobacterium simiae complex</taxon>
    </lineage>
</organism>